<feature type="transmembrane region" description="Helical" evidence="7">
    <location>
        <begin position="62"/>
        <end position="83"/>
    </location>
</feature>
<dbReference type="AlphaFoldDB" id="A0A4Q0MNQ3"/>
<feature type="region of interest" description="Disordered" evidence="6">
    <location>
        <begin position="1"/>
        <end position="30"/>
    </location>
</feature>
<dbReference type="GO" id="GO:0005886">
    <property type="term" value="C:plasma membrane"/>
    <property type="evidence" value="ECO:0007669"/>
    <property type="project" value="UniProtKB-SubCell"/>
</dbReference>
<dbReference type="OrthoDB" id="9781030at2"/>
<dbReference type="Pfam" id="PF03631">
    <property type="entry name" value="Virul_fac_BrkB"/>
    <property type="match status" value="1"/>
</dbReference>
<evidence type="ECO:0000256" key="2">
    <source>
        <dbReference type="ARBA" id="ARBA00022475"/>
    </source>
</evidence>
<sequence length="119" mass="12308">MSGNRHAPAAFASGGARGGWRDHGPDGAARGAGATAAVWIAGSIGFSWYAENLANFDKTYGSLGAVIGFMLWMWMSVVVVLLGGELNAESEHQTARDTTTGAPKPMGLRGARIADTVAE</sequence>
<keyword evidence="3 7" id="KW-0812">Transmembrane</keyword>
<reference evidence="8 9" key="1">
    <citation type="submission" date="2018-12" db="EMBL/GenBank/DDBJ databases">
        <title>bacterium Hansschlegelia zhihuaiae S113.</title>
        <authorList>
            <person name="He J."/>
        </authorList>
    </citation>
    <scope>NUCLEOTIDE SEQUENCE [LARGE SCALE GENOMIC DNA]</scope>
    <source>
        <strain evidence="8 9">S 113</strain>
    </source>
</reference>
<dbReference type="PANTHER" id="PTHR30213">
    <property type="entry name" value="INNER MEMBRANE PROTEIN YHJD"/>
    <property type="match status" value="1"/>
</dbReference>
<comment type="subcellular location">
    <subcellularLocation>
        <location evidence="1">Cell membrane</location>
        <topology evidence="1">Multi-pass membrane protein</topology>
    </subcellularLocation>
</comment>
<gene>
    <name evidence="8" type="ORF">EK403_00295</name>
</gene>
<evidence type="ECO:0000256" key="7">
    <source>
        <dbReference type="SAM" id="Phobius"/>
    </source>
</evidence>
<keyword evidence="4 7" id="KW-1133">Transmembrane helix</keyword>
<dbReference type="Proteomes" id="UP000289708">
    <property type="component" value="Unassembled WGS sequence"/>
</dbReference>
<dbReference type="PANTHER" id="PTHR30213:SF0">
    <property type="entry name" value="UPF0761 MEMBRANE PROTEIN YIHY"/>
    <property type="match status" value="1"/>
</dbReference>
<protein>
    <recommendedName>
        <fullName evidence="10">YihY/virulence factor BrkB family protein</fullName>
    </recommendedName>
</protein>
<evidence type="ECO:0008006" key="10">
    <source>
        <dbReference type="Google" id="ProtNLM"/>
    </source>
</evidence>
<evidence type="ECO:0000313" key="8">
    <source>
        <dbReference type="EMBL" id="RXF75344.1"/>
    </source>
</evidence>
<evidence type="ECO:0000256" key="1">
    <source>
        <dbReference type="ARBA" id="ARBA00004651"/>
    </source>
</evidence>
<feature type="transmembrane region" description="Helical" evidence="7">
    <location>
        <begin position="31"/>
        <end position="50"/>
    </location>
</feature>
<dbReference type="InterPro" id="IPR017039">
    <property type="entry name" value="Virul_fac_BrkB"/>
</dbReference>
<evidence type="ECO:0000313" key="9">
    <source>
        <dbReference type="Proteomes" id="UP000289708"/>
    </source>
</evidence>
<evidence type="ECO:0000256" key="4">
    <source>
        <dbReference type="ARBA" id="ARBA00022989"/>
    </source>
</evidence>
<dbReference type="EMBL" id="RYFI01000001">
    <property type="protein sequence ID" value="RXF75344.1"/>
    <property type="molecule type" value="Genomic_DNA"/>
</dbReference>
<name>A0A4Q0MNQ3_9HYPH</name>
<accession>A0A4Q0MNQ3</accession>
<comment type="caution">
    <text evidence="8">The sequence shown here is derived from an EMBL/GenBank/DDBJ whole genome shotgun (WGS) entry which is preliminary data.</text>
</comment>
<evidence type="ECO:0000256" key="6">
    <source>
        <dbReference type="SAM" id="MobiDB-lite"/>
    </source>
</evidence>
<proteinExistence type="predicted"/>
<evidence type="ECO:0000256" key="3">
    <source>
        <dbReference type="ARBA" id="ARBA00022692"/>
    </source>
</evidence>
<keyword evidence="9" id="KW-1185">Reference proteome</keyword>
<evidence type="ECO:0000256" key="5">
    <source>
        <dbReference type="ARBA" id="ARBA00023136"/>
    </source>
</evidence>
<keyword evidence="2" id="KW-1003">Cell membrane</keyword>
<organism evidence="8 9">
    <name type="scientific">Hansschlegelia zhihuaiae</name>
    <dbReference type="NCBI Taxonomy" id="405005"/>
    <lineage>
        <taxon>Bacteria</taxon>
        <taxon>Pseudomonadati</taxon>
        <taxon>Pseudomonadota</taxon>
        <taxon>Alphaproteobacteria</taxon>
        <taxon>Hyphomicrobiales</taxon>
        <taxon>Methylopilaceae</taxon>
        <taxon>Hansschlegelia</taxon>
    </lineage>
</organism>
<keyword evidence="5 7" id="KW-0472">Membrane</keyword>